<name>A0A9Q0MCL8_BLOTA</name>
<organism evidence="1 2">
    <name type="scientific">Blomia tropicalis</name>
    <name type="common">Mite</name>
    <dbReference type="NCBI Taxonomy" id="40697"/>
    <lineage>
        <taxon>Eukaryota</taxon>
        <taxon>Metazoa</taxon>
        <taxon>Ecdysozoa</taxon>
        <taxon>Arthropoda</taxon>
        <taxon>Chelicerata</taxon>
        <taxon>Arachnida</taxon>
        <taxon>Acari</taxon>
        <taxon>Acariformes</taxon>
        <taxon>Sarcoptiformes</taxon>
        <taxon>Astigmata</taxon>
        <taxon>Glycyphagoidea</taxon>
        <taxon>Echimyopodidae</taxon>
        <taxon>Blomia</taxon>
    </lineage>
</organism>
<dbReference type="EMBL" id="JAPWDV010000001">
    <property type="protein sequence ID" value="KAJ6222042.1"/>
    <property type="molecule type" value="Genomic_DNA"/>
</dbReference>
<evidence type="ECO:0000313" key="1">
    <source>
        <dbReference type="EMBL" id="KAJ6222042.1"/>
    </source>
</evidence>
<reference evidence="1" key="1">
    <citation type="submission" date="2022-12" db="EMBL/GenBank/DDBJ databases">
        <title>Genome assemblies of Blomia tropicalis.</title>
        <authorList>
            <person name="Cui Y."/>
        </authorList>
    </citation>
    <scope>NUCLEOTIDE SEQUENCE</scope>
    <source>
        <tissue evidence="1">Adult mites</tissue>
    </source>
</reference>
<proteinExistence type="predicted"/>
<comment type="caution">
    <text evidence="1">The sequence shown here is derived from an EMBL/GenBank/DDBJ whole genome shotgun (WGS) entry which is preliminary data.</text>
</comment>
<keyword evidence="2" id="KW-1185">Reference proteome</keyword>
<protein>
    <submittedName>
        <fullName evidence="1">Uncharacterized protein</fullName>
    </submittedName>
</protein>
<evidence type="ECO:0000313" key="2">
    <source>
        <dbReference type="Proteomes" id="UP001142055"/>
    </source>
</evidence>
<dbReference type="AlphaFoldDB" id="A0A9Q0MCL8"/>
<dbReference type="Proteomes" id="UP001142055">
    <property type="component" value="Chromosome 1"/>
</dbReference>
<accession>A0A9Q0MCL8</accession>
<gene>
    <name evidence="1" type="ORF">RDWZM_000587</name>
</gene>
<sequence length="73" mass="8305">SSTRPRLSCTDEPNRLAKHISMLHTAYNDFTIKLIVGQCVCVCVCVCDDEDRPIVATDRPTNTGWTDDVHRKW</sequence>
<feature type="non-terminal residue" evidence="1">
    <location>
        <position position="1"/>
    </location>
</feature>